<reference evidence="4 5" key="1">
    <citation type="submission" date="2017-11" db="EMBL/GenBank/DDBJ databases">
        <title>Draft genome of Arthrobacter agilis strain UMCV2, a plant growth-promoting rhizobacterium and biocontrol capacity of phytopathogenic fungi.</title>
        <authorList>
            <person name="Martinez-Camara R."/>
            <person name="Santoyo G."/>
            <person name="Moreno-Hagelsieb G."/>
            <person name="Valencia-Cantero E."/>
        </authorList>
    </citation>
    <scope>NUCLEOTIDE SEQUENCE [LARGE SCALE GENOMIC DNA]</scope>
    <source>
        <strain evidence="4 5">UMCV2</strain>
    </source>
</reference>
<organism evidence="4 5">
    <name type="scientific">Arthrobacter agilis</name>
    <dbReference type="NCBI Taxonomy" id="37921"/>
    <lineage>
        <taxon>Bacteria</taxon>
        <taxon>Bacillati</taxon>
        <taxon>Actinomycetota</taxon>
        <taxon>Actinomycetes</taxon>
        <taxon>Micrococcales</taxon>
        <taxon>Micrococcaceae</taxon>
        <taxon>Arthrobacter</taxon>
    </lineage>
</organism>
<proteinExistence type="inferred from homology"/>
<evidence type="ECO:0000313" key="4">
    <source>
        <dbReference type="EMBL" id="AUZ88938.1"/>
    </source>
</evidence>
<gene>
    <name evidence="4" type="ORF">CVO76_15770</name>
</gene>
<accession>A0A2L0UIB1</accession>
<evidence type="ECO:0000256" key="3">
    <source>
        <dbReference type="ARBA" id="ARBA00022729"/>
    </source>
</evidence>
<dbReference type="Pfam" id="PF01547">
    <property type="entry name" value="SBP_bac_1"/>
    <property type="match status" value="1"/>
</dbReference>
<evidence type="ECO:0000256" key="1">
    <source>
        <dbReference type="ARBA" id="ARBA00008520"/>
    </source>
</evidence>
<dbReference type="InterPro" id="IPR006059">
    <property type="entry name" value="SBP"/>
</dbReference>
<dbReference type="InterPro" id="IPR006311">
    <property type="entry name" value="TAT_signal"/>
</dbReference>
<dbReference type="RefSeq" id="WP_133082683.1">
    <property type="nucleotide sequence ID" value="NZ_CP024915.1"/>
</dbReference>
<dbReference type="GO" id="GO:0042956">
    <property type="term" value="P:maltodextrin transmembrane transport"/>
    <property type="evidence" value="ECO:0007669"/>
    <property type="project" value="TreeGrafter"/>
</dbReference>
<name>A0A2L0UIB1_9MICC</name>
<dbReference type="PANTHER" id="PTHR30061:SF50">
    <property type="entry name" value="MALTOSE_MALTODEXTRIN-BINDING PERIPLASMIC PROTEIN"/>
    <property type="match status" value="1"/>
</dbReference>
<evidence type="ECO:0000256" key="2">
    <source>
        <dbReference type="ARBA" id="ARBA00022448"/>
    </source>
</evidence>
<sequence length="436" mass="46445">MTISRRQILGGAGFLAAAAALNGCAGFSGGGGSEGGDDGGENTLTFTTWGSPAEEEGFRRGIAAFEAANSGTKVKLDLVPYEQIFSNIDAQLQAGTAPDLFRVDYGTIGAYSSQDQLLDLGSYFDTAAGEEFLPAMWQAVQFDGKPYGVPHQTDTSAVVYRTDLFEQAGIGSVPDSLDSAWTWDEFRQVAEQLRGSLPDDLFPFVYNWQLGGSTRWLSWLFQAGGRLFDENLTGSAIESDAGAKALAFTQGFFTDGLVPPSSSVKSSTYADNAFSAGTTAMAFVGNFVLPSLDEAITDFEWGATYLPRDQRGACDLGGNALVATKNARNPDLAAEFLKFMTQPDQMSDFCARAMELPTLTSLVDADLDYQTRPDIAGIFVEQATTLEPGDVQQLTSPAMATINPKLRDQLEAAFVQGQPVEETLANIAAAVDEAAG</sequence>
<dbReference type="PROSITE" id="PS51318">
    <property type="entry name" value="TAT"/>
    <property type="match status" value="1"/>
</dbReference>
<dbReference type="Gene3D" id="3.40.190.10">
    <property type="entry name" value="Periplasmic binding protein-like II"/>
    <property type="match status" value="1"/>
</dbReference>
<evidence type="ECO:0000313" key="5">
    <source>
        <dbReference type="Proteomes" id="UP000239187"/>
    </source>
</evidence>
<dbReference type="GO" id="GO:0055052">
    <property type="term" value="C:ATP-binding cassette (ABC) transporter complex, substrate-binding subunit-containing"/>
    <property type="evidence" value="ECO:0007669"/>
    <property type="project" value="TreeGrafter"/>
</dbReference>
<keyword evidence="2" id="KW-0813">Transport</keyword>
<protein>
    <submittedName>
        <fullName evidence="4">Sugar ABC transporter substrate-binding protein</fullName>
    </submittedName>
</protein>
<dbReference type="CDD" id="cd13585">
    <property type="entry name" value="PBP2_TMBP_like"/>
    <property type="match status" value="1"/>
</dbReference>
<dbReference type="Proteomes" id="UP000239187">
    <property type="component" value="Chromosome"/>
</dbReference>
<dbReference type="SUPFAM" id="SSF53850">
    <property type="entry name" value="Periplasmic binding protein-like II"/>
    <property type="match status" value="1"/>
</dbReference>
<dbReference type="AlphaFoldDB" id="A0A2L0UIB1"/>
<dbReference type="GO" id="GO:1901982">
    <property type="term" value="F:maltose binding"/>
    <property type="evidence" value="ECO:0007669"/>
    <property type="project" value="TreeGrafter"/>
</dbReference>
<dbReference type="GO" id="GO:0015768">
    <property type="term" value="P:maltose transport"/>
    <property type="evidence" value="ECO:0007669"/>
    <property type="project" value="TreeGrafter"/>
</dbReference>
<keyword evidence="3" id="KW-0732">Signal</keyword>
<dbReference type="PANTHER" id="PTHR30061">
    <property type="entry name" value="MALTOSE-BINDING PERIPLASMIC PROTEIN"/>
    <property type="match status" value="1"/>
</dbReference>
<comment type="similarity">
    <text evidence="1">Belongs to the bacterial solute-binding protein 1 family.</text>
</comment>
<dbReference type="EMBL" id="CP024915">
    <property type="protein sequence ID" value="AUZ88938.1"/>
    <property type="molecule type" value="Genomic_DNA"/>
</dbReference>